<evidence type="ECO:0000313" key="6">
    <source>
        <dbReference type="EMBL" id="PSJ47799.1"/>
    </source>
</evidence>
<dbReference type="SUPFAM" id="SSF52788">
    <property type="entry name" value="Phosphotyrosine protein phosphatases I"/>
    <property type="match status" value="1"/>
</dbReference>
<dbReference type="EMBL" id="PXYG01000001">
    <property type="protein sequence ID" value="PSJ47799.1"/>
    <property type="molecule type" value="Genomic_DNA"/>
</dbReference>
<dbReference type="PANTHER" id="PTHR47439">
    <property type="entry name" value="LOW MOLECULAR WEIGHT PHOSPHOTYROSINE PROTEIN PHOSPHATASE-RELATED"/>
    <property type="match status" value="1"/>
</dbReference>
<dbReference type="InterPro" id="IPR052995">
    <property type="entry name" value="LMW-PTP"/>
</dbReference>
<evidence type="ECO:0000256" key="4">
    <source>
        <dbReference type="PIRSR" id="PIRSR617867-1"/>
    </source>
</evidence>
<evidence type="ECO:0000259" key="5">
    <source>
        <dbReference type="SMART" id="SM00226"/>
    </source>
</evidence>
<dbReference type="FunFam" id="3.40.50.2300:FF:000113">
    <property type="entry name" value="Low molecular weight protein-tyrosine-phosphatase"/>
    <property type="match status" value="1"/>
</dbReference>
<proteinExistence type="inferred from homology"/>
<keyword evidence="2" id="KW-0378">Hydrolase</keyword>
<dbReference type="Proteomes" id="UP000240243">
    <property type="component" value="Unassembled WGS sequence"/>
</dbReference>
<feature type="active site" description="Nucleophile" evidence="4">
    <location>
        <position position="34"/>
    </location>
</feature>
<name>A0A2P7RC63_9GAMM</name>
<comment type="similarity">
    <text evidence="1">Belongs to the low molecular weight phosphotyrosine protein phosphatase family.</text>
</comment>
<evidence type="ECO:0000256" key="2">
    <source>
        <dbReference type="ARBA" id="ARBA00022801"/>
    </source>
</evidence>
<dbReference type="SMART" id="SM00226">
    <property type="entry name" value="LMWPc"/>
    <property type="match status" value="1"/>
</dbReference>
<dbReference type="InterPro" id="IPR017867">
    <property type="entry name" value="Tyr_phospatase_low_mol_wt"/>
</dbReference>
<feature type="active site" evidence="4">
    <location>
        <position position="40"/>
    </location>
</feature>
<dbReference type="PANTHER" id="PTHR47439:SF1">
    <property type="entry name" value="ACID PHOSPHATASE"/>
    <property type="match status" value="1"/>
</dbReference>
<dbReference type="PRINTS" id="PR00719">
    <property type="entry name" value="LMWPTPASE"/>
</dbReference>
<evidence type="ECO:0000256" key="3">
    <source>
        <dbReference type="ARBA" id="ARBA00022912"/>
    </source>
</evidence>
<dbReference type="AlphaFoldDB" id="A0A2P7RC63"/>
<organism evidence="6 7">
    <name type="scientific">Zobellella endophytica</name>
    <dbReference type="NCBI Taxonomy" id="2116700"/>
    <lineage>
        <taxon>Bacteria</taxon>
        <taxon>Pseudomonadati</taxon>
        <taxon>Pseudomonadota</taxon>
        <taxon>Gammaproteobacteria</taxon>
        <taxon>Aeromonadales</taxon>
        <taxon>Aeromonadaceae</taxon>
        <taxon>Zobellella</taxon>
    </lineage>
</organism>
<keyword evidence="7" id="KW-1185">Reference proteome</keyword>
<reference evidence="6 7" key="1">
    <citation type="submission" date="2018-03" db="EMBL/GenBank/DDBJ databases">
        <title>The draft genome of Zobellella sp. 59N8.</title>
        <authorList>
            <person name="Liu L."/>
            <person name="Li L."/>
            <person name="Zhang X."/>
            <person name="Liang L."/>
            <person name="Wang T."/>
        </authorList>
    </citation>
    <scope>NUCLEOTIDE SEQUENCE [LARGE SCALE GENOMIC DNA]</scope>
    <source>
        <strain evidence="6 7">59N8</strain>
    </source>
</reference>
<comment type="caution">
    <text evidence="6">The sequence shown here is derived from an EMBL/GenBank/DDBJ whole genome shotgun (WGS) entry which is preliminary data.</text>
</comment>
<dbReference type="GO" id="GO:0004725">
    <property type="term" value="F:protein tyrosine phosphatase activity"/>
    <property type="evidence" value="ECO:0007669"/>
    <property type="project" value="InterPro"/>
</dbReference>
<dbReference type="InterPro" id="IPR036196">
    <property type="entry name" value="Ptyr_pPase_sf"/>
</dbReference>
<evidence type="ECO:0000256" key="1">
    <source>
        <dbReference type="ARBA" id="ARBA00011063"/>
    </source>
</evidence>
<evidence type="ECO:0000313" key="7">
    <source>
        <dbReference type="Proteomes" id="UP000240243"/>
    </source>
</evidence>
<accession>A0A2P7RC63</accession>
<dbReference type="InterPro" id="IPR023485">
    <property type="entry name" value="Ptyr_pPase"/>
</dbReference>
<dbReference type="Pfam" id="PF01451">
    <property type="entry name" value="LMWPc"/>
    <property type="match status" value="1"/>
</dbReference>
<dbReference type="OrthoDB" id="9784339at2"/>
<feature type="active site" description="Proton donor" evidence="4">
    <location>
        <position position="148"/>
    </location>
</feature>
<protein>
    <submittedName>
        <fullName evidence="6">Protein-tyrosine-phosphatase</fullName>
    </submittedName>
</protein>
<feature type="domain" description="Phosphotyrosine protein phosphatase I" evidence="5">
    <location>
        <begin position="28"/>
        <end position="174"/>
    </location>
</feature>
<keyword evidence="3" id="KW-0904">Protein phosphatase</keyword>
<sequence>MVCWPQVRRRPLEPYSQEEYILGAKQRVRVLFVCLGNICRSPTAEAVFRHKASLSGAEIEIDSAGTTSYHSGALPDSRARAAGEARGYDFGGIQARRIRSEDFVEFDLILAADRGNLADLTALCPPEHRHKIKLLLSFSTAQELEVPDPYYDGEQGFEHVLDLIESACDGLLNTIGAQGHRT</sequence>
<gene>
    <name evidence="6" type="ORF">C7H85_02990</name>
</gene>
<dbReference type="Gene3D" id="3.40.50.2300">
    <property type="match status" value="1"/>
</dbReference>
<dbReference type="CDD" id="cd16343">
    <property type="entry name" value="LMWPTP"/>
    <property type="match status" value="1"/>
</dbReference>